<evidence type="ECO:0000313" key="3">
    <source>
        <dbReference type="Proteomes" id="UP000314285"/>
    </source>
</evidence>
<dbReference type="Gene3D" id="3.30.450.40">
    <property type="match status" value="1"/>
</dbReference>
<gene>
    <name evidence="2" type="ORF">FHY67_06740</name>
</gene>
<evidence type="ECO:0000256" key="1">
    <source>
        <dbReference type="SAM" id="MobiDB-lite"/>
    </source>
</evidence>
<dbReference type="EMBL" id="VFBM01000004">
    <property type="protein sequence ID" value="TNX92448.1"/>
    <property type="molecule type" value="Genomic_DNA"/>
</dbReference>
<dbReference type="InterPro" id="IPR029016">
    <property type="entry name" value="GAF-like_dom_sf"/>
</dbReference>
<dbReference type="RefSeq" id="WP_005026318.1">
    <property type="nucleotide sequence ID" value="NZ_CP027365.1"/>
</dbReference>
<protein>
    <submittedName>
        <fullName evidence="2">Transcriptional regulator</fullName>
    </submittedName>
</protein>
<name>A0A8H2K1E5_ACIRA</name>
<dbReference type="AlphaFoldDB" id="A0A8H2K1E5"/>
<proteinExistence type="predicted"/>
<organism evidence="2 3">
    <name type="scientific">Acinetobacter radioresistens</name>
    <dbReference type="NCBI Taxonomy" id="40216"/>
    <lineage>
        <taxon>Bacteria</taxon>
        <taxon>Pseudomonadati</taxon>
        <taxon>Pseudomonadota</taxon>
        <taxon>Gammaproteobacteria</taxon>
        <taxon>Moraxellales</taxon>
        <taxon>Moraxellaceae</taxon>
        <taxon>Acinetobacter</taxon>
    </lineage>
</organism>
<feature type="region of interest" description="Disordered" evidence="1">
    <location>
        <begin position="1"/>
        <end position="27"/>
    </location>
</feature>
<reference evidence="2 3" key="1">
    <citation type="submission" date="2019-06" db="EMBL/GenBank/DDBJ databases">
        <title>Genome of Acinetobacter radioresistens APH1, a phenol degrading strain.</title>
        <authorList>
            <person name="Liu Y."/>
        </authorList>
    </citation>
    <scope>NUCLEOTIDE SEQUENCE [LARGE SCALE GENOMIC DNA]</scope>
    <source>
        <strain evidence="2 3">APH1</strain>
    </source>
</reference>
<dbReference type="KEGG" id="arj:DOM24_07890"/>
<sequence>MFTKQDLQQQRSTIEKLRHSSSLSPGNAQKLSQSILSSWQRSATAEIPKGRVAAPLQDLKYIPGSANPLKFALEHCAEDLRHVAEQSAMVIAVGDIGSTIIWSASSGQMRNAAEKVHFVEGGQWREELVGTNALALSLKTQQSSCVFSNEHYMESIHDWVCYAAPVIDPYSRQVLGVIDLSTTWDHHNSLGLLAAERCASIIQTALIEHQKQRLYIRAFAVPKVIFNGKGLVLTPRQIEILAILALCPQGLNLDNLHQALYGERKISMGTLKAEMSQLRDVLGGMLGSRPYRLLAQVEADFLQAEQALDAGYVETAIQACRGIFLAKTESPFLCAWRDCLESRLSEAIFQSNQSDVLLKHIAHVPEAIDAIERLADLLPAGHPAHQLVLKYREIQQ</sequence>
<dbReference type="GeneID" id="56305999"/>
<feature type="compositionally biased region" description="Polar residues" evidence="1">
    <location>
        <begin position="1"/>
        <end position="12"/>
    </location>
</feature>
<dbReference type="Proteomes" id="UP000314285">
    <property type="component" value="Unassembled WGS sequence"/>
</dbReference>
<accession>A0A8H2K1E5</accession>
<comment type="caution">
    <text evidence="2">The sequence shown here is derived from an EMBL/GenBank/DDBJ whole genome shotgun (WGS) entry which is preliminary data.</text>
</comment>
<evidence type="ECO:0000313" key="2">
    <source>
        <dbReference type="EMBL" id="TNX92448.1"/>
    </source>
</evidence>